<evidence type="ECO:0000313" key="2">
    <source>
        <dbReference type="EMBL" id="RCW63388.1"/>
    </source>
</evidence>
<protein>
    <recommendedName>
        <fullName evidence="1">Schlafen group 3-like DNA/RNA helicase domain-containing protein</fullName>
    </recommendedName>
</protein>
<name>A0A368X8S0_9BACI</name>
<organism evidence="2 3">
    <name type="scientific">Saliterribacillus persicus</name>
    <dbReference type="NCBI Taxonomy" id="930114"/>
    <lineage>
        <taxon>Bacteria</taxon>
        <taxon>Bacillati</taxon>
        <taxon>Bacillota</taxon>
        <taxon>Bacilli</taxon>
        <taxon>Bacillales</taxon>
        <taxon>Bacillaceae</taxon>
        <taxon>Saliterribacillus</taxon>
    </lineage>
</organism>
<reference evidence="2 3" key="1">
    <citation type="submission" date="2018-07" db="EMBL/GenBank/DDBJ databases">
        <title>Genomic Encyclopedia of Type Strains, Phase IV (KMG-IV): sequencing the most valuable type-strain genomes for metagenomic binning, comparative biology and taxonomic classification.</title>
        <authorList>
            <person name="Goeker M."/>
        </authorList>
    </citation>
    <scope>NUCLEOTIDE SEQUENCE [LARGE SCALE GENOMIC DNA]</scope>
    <source>
        <strain evidence="2 3">DSM 27696</strain>
    </source>
</reference>
<keyword evidence="3" id="KW-1185">Reference proteome</keyword>
<gene>
    <name evidence="2" type="ORF">DFR57_11855</name>
</gene>
<comment type="caution">
    <text evidence="2">The sequence shown here is derived from an EMBL/GenBank/DDBJ whole genome shotgun (WGS) entry which is preliminary data.</text>
</comment>
<dbReference type="AlphaFoldDB" id="A0A368X8S0"/>
<sequence>MEKVEGKEAIVKTYLNKGNRETTHPSYQASSYASLIKDYNKNAQKEKMQLYPCAYLHNYITQKNDPLSDNIHSFYSEQAPIFVKRDSQKLRSFIKRHITIGDNKENLYKIEKGKIRPSKSLQDALNQMLKGNQEFTIIDDQKVVYEQAVYMAEKAVRTGAKQVLVVNEGPGTGKSVLAINLLVELTKRNMVSQYVTKNAAPRNVYATKLKQDFRKGNIDNLFKGSDNYVDSPENEFDALVVDEAHRLNKKSGMFRHLGENQTKEIIHASKFSIFFIDERQKVTINDSGSLDQIKHFADDTNASIETMNLESQFRCNGSDAYLAWIDDVLQIRETANSHYIGGEYDFRIFDDPHQLKAEITKLNEYNNKSRIVAGYCWNWDKKGKEKSEYDDIVFPEYDFRMSWNLGNTATWTIDKESINEAGCIHTCQGLEFDYVGVIVGGDLRSRDGEIITDHMQRANTDRELFGIKKMLKEKPEEAAEIADEVIRNTYRTLMTRGQKGCFIYCTDKALSDYFKDRLEQINRDYRENDFFDNWGEVAEGEHEYE</sequence>
<feature type="domain" description="Schlafen group 3-like DNA/RNA helicase" evidence="1">
    <location>
        <begin position="161"/>
        <end position="507"/>
    </location>
</feature>
<evidence type="ECO:0000259" key="1">
    <source>
        <dbReference type="Pfam" id="PF09848"/>
    </source>
</evidence>
<dbReference type="EMBL" id="QPJJ01000018">
    <property type="protein sequence ID" value="RCW63388.1"/>
    <property type="molecule type" value="Genomic_DNA"/>
</dbReference>
<dbReference type="Pfam" id="PF09848">
    <property type="entry name" value="SLFN-g3_helicase"/>
    <property type="match status" value="1"/>
</dbReference>
<accession>A0A368X8S0</accession>
<dbReference type="Proteomes" id="UP000252585">
    <property type="component" value="Unassembled WGS sequence"/>
</dbReference>
<evidence type="ECO:0000313" key="3">
    <source>
        <dbReference type="Proteomes" id="UP000252585"/>
    </source>
</evidence>
<dbReference type="Gene3D" id="3.40.50.300">
    <property type="entry name" value="P-loop containing nucleotide triphosphate hydrolases"/>
    <property type="match status" value="1"/>
</dbReference>
<proteinExistence type="predicted"/>
<dbReference type="InterPro" id="IPR027417">
    <property type="entry name" value="P-loop_NTPase"/>
</dbReference>
<dbReference type="SUPFAM" id="SSF52540">
    <property type="entry name" value="P-loop containing nucleoside triphosphate hydrolases"/>
    <property type="match status" value="1"/>
</dbReference>
<dbReference type="InterPro" id="IPR018647">
    <property type="entry name" value="SLFN_3-like_DNA/RNA_helicase"/>
</dbReference>